<evidence type="ECO:0000256" key="3">
    <source>
        <dbReference type="ARBA" id="ARBA00022723"/>
    </source>
</evidence>
<dbReference type="PANTHER" id="PTHR13799">
    <property type="entry name" value="NGG1 INTERACTING FACTOR 3"/>
    <property type="match status" value="1"/>
</dbReference>
<organism evidence="5 6">
    <name type="scientific">Finegoldia magna</name>
    <name type="common">Peptostreptococcus magnus</name>
    <dbReference type="NCBI Taxonomy" id="1260"/>
    <lineage>
        <taxon>Bacteria</taxon>
        <taxon>Bacillati</taxon>
        <taxon>Bacillota</taxon>
        <taxon>Tissierellia</taxon>
        <taxon>Tissierellales</taxon>
        <taxon>Peptoniphilaceae</taxon>
        <taxon>Finegoldia</taxon>
    </lineage>
</organism>
<name>A0A233V5F4_FINMA</name>
<dbReference type="InterPro" id="IPR036069">
    <property type="entry name" value="DUF34/NIF3_sf"/>
</dbReference>
<evidence type="ECO:0000256" key="1">
    <source>
        <dbReference type="ARBA" id="ARBA00006964"/>
    </source>
</evidence>
<proteinExistence type="inferred from homology"/>
<dbReference type="GO" id="GO:0046872">
    <property type="term" value="F:metal ion binding"/>
    <property type="evidence" value="ECO:0007669"/>
    <property type="project" value="UniProtKB-KW"/>
</dbReference>
<dbReference type="GO" id="GO:0005737">
    <property type="term" value="C:cytoplasm"/>
    <property type="evidence" value="ECO:0007669"/>
    <property type="project" value="TreeGrafter"/>
</dbReference>
<dbReference type="AlphaFoldDB" id="A0A233V5F4"/>
<feature type="binding site" evidence="4">
    <location>
        <position position="104"/>
    </location>
    <ligand>
        <name>a divalent metal cation</name>
        <dbReference type="ChEBI" id="CHEBI:60240"/>
        <label>1</label>
    </ligand>
</feature>
<evidence type="ECO:0000313" key="5">
    <source>
        <dbReference type="EMBL" id="OXZ27614.1"/>
    </source>
</evidence>
<dbReference type="FunFam" id="3.40.1390.30:FF:000001">
    <property type="entry name" value="GTP cyclohydrolase 1 type 2"/>
    <property type="match status" value="1"/>
</dbReference>
<evidence type="ECO:0000313" key="6">
    <source>
        <dbReference type="Proteomes" id="UP000215413"/>
    </source>
</evidence>
<feature type="binding site" evidence="4">
    <location>
        <position position="222"/>
    </location>
    <ligand>
        <name>a divalent metal cation</name>
        <dbReference type="ChEBI" id="CHEBI:60240"/>
        <label>1</label>
    </ligand>
</feature>
<evidence type="ECO:0000256" key="4">
    <source>
        <dbReference type="PIRSR" id="PIRSR602678-1"/>
    </source>
</evidence>
<gene>
    <name evidence="5" type="ORF">B9N49_04620</name>
</gene>
<dbReference type="Gene3D" id="3.40.1390.30">
    <property type="entry name" value="NIF3 (NGG1p interacting factor 3)-like"/>
    <property type="match status" value="2"/>
</dbReference>
<comment type="caution">
    <text evidence="5">The sequence shown here is derived from an EMBL/GenBank/DDBJ whole genome shotgun (WGS) entry which is preliminary data.</text>
</comment>
<dbReference type="Proteomes" id="UP000215413">
    <property type="component" value="Unassembled WGS sequence"/>
</dbReference>
<dbReference type="InterPro" id="IPR002678">
    <property type="entry name" value="DUF34/NIF3"/>
</dbReference>
<dbReference type="SUPFAM" id="SSF102705">
    <property type="entry name" value="NIF3 (NGG1p interacting factor 3)-like"/>
    <property type="match status" value="1"/>
</dbReference>
<accession>A0A233V5F4</accession>
<dbReference type="EMBL" id="NDYC01000019">
    <property type="protein sequence ID" value="OXZ27614.1"/>
    <property type="molecule type" value="Genomic_DNA"/>
</dbReference>
<feature type="binding site" evidence="4">
    <location>
        <position position="226"/>
    </location>
    <ligand>
        <name>a divalent metal cation</name>
        <dbReference type="ChEBI" id="CHEBI:60240"/>
        <label>1</label>
    </ligand>
</feature>
<dbReference type="Pfam" id="PF01784">
    <property type="entry name" value="DUF34_NIF3"/>
    <property type="match status" value="1"/>
</dbReference>
<keyword evidence="3 4" id="KW-0479">Metal-binding</keyword>
<reference evidence="6" key="1">
    <citation type="submission" date="2017-04" db="EMBL/GenBank/DDBJ databases">
        <title>Finegoldia magna isolated from orthopedic joint implant-associated infections.</title>
        <authorList>
            <person name="Bjorklund S."/>
            <person name="Bruggemann H."/>
            <person name="Jensen A."/>
            <person name="Hellmark B."/>
            <person name="Soderquist B."/>
        </authorList>
    </citation>
    <scope>NUCLEOTIDE SEQUENCE [LARGE SCALE GENOMIC DNA]</scope>
    <source>
        <strain evidence="6">CCUG 54800</strain>
    </source>
</reference>
<feature type="binding site" evidence="4">
    <location>
        <position position="64"/>
    </location>
    <ligand>
        <name>a divalent metal cation</name>
        <dbReference type="ChEBI" id="CHEBI:60240"/>
        <label>2</label>
    </ligand>
</feature>
<protein>
    <recommendedName>
        <fullName evidence="2">GTP cyclohydrolase 1 type 2 homolog</fullName>
    </recommendedName>
</protein>
<evidence type="ECO:0000256" key="2">
    <source>
        <dbReference type="ARBA" id="ARBA00022112"/>
    </source>
</evidence>
<sequence>MKLKDFINWYEKLVPLELQEDFDNSGLQFGNLDREIKKILISLDLDNNCLNRAIKEKYDLIFTHHPVIFHPLKNIIEQDNSVNTRLISAIRNDIFIYSSHTNLDSVEFGVSDALAKQLRLINTKILDSHKNKIGYGKYADIDEIFAEDFIYDLKNKLNLEKVIVYGNTNRKIKRIAVLCGSGGHFIQNCIDNNCDVFVSSEFKYDEQIDAQDNNLVLIDIGHYESEKFILEPLRQTIQKSFPEIKIDVNYLEKPTRKIF</sequence>
<dbReference type="NCBIfam" id="TIGR00486">
    <property type="entry name" value="YbgI_SA1388"/>
    <property type="match status" value="1"/>
</dbReference>
<feature type="binding site" evidence="4">
    <location>
        <position position="65"/>
    </location>
    <ligand>
        <name>a divalent metal cation</name>
        <dbReference type="ChEBI" id="CHEBI:60240"/>
        <label>1</label>
    </ligand>
</feature>
<comment type="similarity">
    <text evidence="1">Belongs to the GTP cyclohydrolase I type 2/NIF3 family.</text>
</comment>
<dbReference type="PANTHER" id="PTHR13799:SF14">
    <property type="entry name" value="GTP CYCLOHYDROLASE 1 TYPE 2 HOMOLOG"/>
    <property type="match status" value="1"/>
</dbReference>
<dbReference type="RefSeq" id="WP_094205729.1">
    <property type="nucleotide sequence ID" value="NZ_NDYC01000019.1"/>
</dbReference>